<reference evidence="2" key="2">
    <citation type="submission" date="2020-09" db="EMBL/GenBank/DDBJ databases">
        <authorList>
            <person name="Sun Q."/>
            <person name="Kim S."/>
        </authorList>
    </citation>
    <scope>NUCLEOTIDE SEQUENCE</scope>
    <source>
        <strain evidence="2">KCTC 12719</strain>
    </source>
</reference>
<feature type="domain" description="Tail specific protease" evidence="1">
    <location>
        <begin position="330"/>
        <end position="536"/>
    </location>
</feature>
<dbReference type="EMBL" id="BMXB01000004">
    <property type="protein sequence ID" value="GHA35382.1"/>
    <property type="molecule type" value="Genomic_DNA"/>
</dbReference>
<protein>
    <recommendedName>
        <fullName evidence="1">Tail specific protease domain-containing protein</fullName>
    </recommendedName>
</protein>
<accession>A0A918SD56</accession>
<dbReference type="Pfam" id="PF03572">
    <property type="entry name" value="Peptidase_S41"/>
    <property type="match status" value="1"/>
</dbReference>
<dbReference type="Gene3D" id="3.30.750.44">
    <property type="match status" value="1"/>
</dbReference>
<dbReference type="GO" id="GO:0008236">
    <property type="term" value="F:serine-type peptidase activity"/>
    <property type="evidence" value="ECO:0007669"/>
    <property type="project" value="InterPro"/>
</dbReference>
<dbReference type="RefSeq" id="WP_189604214.1">
    <property type="nucleotide sequence ID" value="NZ_BMXB01000004.1"/>
</dbReference>
<evidence type="ECO:0000259" key="1">
    <source>
        <dbReference type="SMART" id="SM00245"/>
    </source>
</evidence>
<keyword evidence="3" id="KW-1185">Reference proteome</keyword>
<dbReference type="GO" id="GO:0004175">
    <property type="term" value="F:endopeptidase activity"/>
    <property type="evidence" value="ECO:0007669"/>
    <property type="project" value="TreeGrafter"/>
</dbReference>
<dbReference type="SMART" id="SM00245">
    <property type="entry name" value="TSPc"/>
    <property type="match status" value="1"/>
</dbReference>
<dbReference type="PANTHER" id="PTHR32060">
    <property type="entry name" value="TAIL-SPECIFIC PROTEASE"/>
    <property type="match status" value="1"/>
</dbReference>
<evidence type="ECO:0000313" key="2">
    <source>
        <dbReference type="EMBL" id="GHA35382.1"/>
    </source>
</evidence>
<gene>
    <name evidence="2" type="ORF">GCM10007103_16190</name>
</gene>
<reference evidence="2" key="1">
    <citation type="journal article" date="2014" name="Int. J. Syst. Evol. Microbiol.">
        <title>Complete genome sequence of Corynebacterium casei LMG S-19264T (=DSM 44701T), isolated from a smear-ripened cheese.</title>
        <authorList>
            <consortium name="US DOE Joint Genome Institute (JGI-PGF)"/>
            <person name="Walter F."/>
            <person name="Albersmeier A."/>
            <person name="Kalinowski J."/>
            <person name="Ruckert C."/>
        </authorList>
    </citation>
    <scope>NUCLEOTIDE SEQUENCE</scope>
    <source>
        <strain evidence="2">KCTC 12719</strain>
    </source>
</reference>
<name>A0A918SD56_9FLAO</name>
<dbReference type="InterPro" id="IPR005151">
    <property type="entry name" value="Tail-specific_protease"/>
</dbReference>
<dbReference type="SUPFAM" id="SSF52096">
    <property type="entry name" value="ClpP/crotonase"/>
    <property type="match status" value="1"/>
</dbReference>
<dbReference type="GO" id="GO:0006508">
    <property type="term" value="P:proteolysis"/>
    <property type="evidence" value="ECO:0007669"/>
    <property type="project" value="InterPro"/>
</dbReference>
<dbReference type="CDD" id="cd07562">
    <property type="entry name" value="Peptidase_S41_TRI"/>
    <property type="match status" value="1"/>
</dbReference>
<dbReference type="AlphaFoldDB" id="A0A918SD56"/>
<evidence type="ECO:0000313" key="3">
    <source>
        <dbReference type="Proteomes" id="UP000610456"/>
    </source>
</evidence>
<dbReference type="Proteomes" id="UP000610456">
    <property type="component" value="Unassembled WGS sequence"/>
</dbReference>
<dbReference type="GO" id="GO:0007165">
    <property type="term" value="P:signal transduction"/>
    <property type="evidence" value="ECO:0007669"/>
    <property type="project" value="TreeGrafter"/>
</dbReference>
<dbReference type="PANTHER" id="PTHR32060:SF30">
    <property type="entry name" value="CARBOXY-TERMINAL PROCESSING PROTEASE CTPA"/>
    <property type="match status" value="1"/>
</dbReference>
<dbReference type="Gene3D" id="3.90.226.10">
    <property type="entry name" value="2-enoyl-CoA Hydratase, Chain A, domain 1"/>
    <property type="match status" value="1"/>
</dbReference>
<sequence length="566" mass="65403">MQQFTILLLLSLFSYTNISCTEVANSPDKELFIEKNISEIEKLSATAKIWGFLKYYHPQVAKGKYNWDEQLFTVLEKVEKAETYEDLSEIFSNWIDSLGEVPECTKCLSVHQDEIFLKNFDLSWMESGNFSKELREKLKYIERNRVQGDQHYVTLAPSGNITVKNEPEYEDFIWEEKELRLLSLFRYWNQVEYFFPYKYQMDRNWDETLLALMPLFLDATSEKEYHMAMLELTSSLNDSHAWFITDLTNRYFGYYWAPVKLKMIDGNAVVAGMFDPSRAEKDDWQLGDILTSVAGVPVWQILEEDDKYMTGSNQPARHRNIEISLLNGSSPSVEIEILRDGNIRQKKISRYLKTEFKNEKPESPVWETLDDNIGYVNMGTLERGDVSKMMKELEDTRGIIFDIRNYPNGTMYEIGNKLNPETQPFVKFTAPDLNYPGRFTWTDPIYIGWKNKNAYKGKVVLLVNEHTQSHAEFTAMALQTTPGAVVIGSQTSGADGNVSDISFLGKFHTYMSGIGVFYPDGRETQRIGIVPDIEIKPTIEGIIEERDEVLERAVEVIQKTAEQKSL</sequence>
<organism evidence="2 3">
    <name type="scientific">Salinimicrobium marinum</name>
    <dbReference type="NCBI Taxonomy" id="680283"/>
    <lineage>
        <taxon>Bacteria</taxon>
        <taxon>Pseudomonadati</taxon>
        <taxon>Bacteroidota</taxon>
        <taxon>Flavobacteriia</taxon>
        <taxon>Flavobacteriales</taxon>
        <taxon>Flavobacteriaceae</taxon>
        <taxon>Salinimicrobium</taxon>
    </lineage>
</organism>
<comment type="caution">
    <text evidence="2">The sequence shown here is derived from an EMBL/GenBank/DDBJ whole genome shotgun (WGS) entry which is preliminary data.</text>
</comment>
<proteinExistence type="predicted"/>
<dbReference type="GO" id="GO:0030288">
    <property type="term" value="C:outer membrane-bounded periplasmic space"/>
    <property type="evidence" value="ECO:0007669"/>
    <property type="project" value="TreeGrafter"/>
</dbReference>
<dbReference type="InterPro" id="IPR029045">
    <property type="entry name" value="ClpP/crotonase-like_dom_sf"/>
</dbReference>